<dbReference type="Pfam" id="PF01790">
    <property type="entry name" value="LGT"/>
    <property type="match status" value="1"/>
</dbReference>
<organism evidence="8 9">
    <name type="scientific">Massilia agri</name>
    <dbReference type="NCBI Taxonomy" id="1886785"/>
    <lineage>
        <taxon>Bacteria</taxon>
        <taxon>Pseudomonadati</taxon>
        <taxon>Pseudomonadota</taxon>
        <taxon>Betaproteobacteria</taxon>
        <taxon>Burkholderiales</taxon>
        <taxon>Oxalobacteraceae</taxon>
        <taxon>Telluria group</taxon>
        <taxon>Massilia</taxon>
    </lineage>
</organism>
<evidence type="ECO:0000256" key="2">
    <source>
        <dbReference type="ARBA" id="ARBA00022475"/>
    </source>
</evidence>
<evidence type="ECO:0000256" key="3">
    <source>
        <dbReference type="ARBA" id="ARBA00022679"/>
    </source>
</evidence>
<reference evidence="8 9" key="1">
    <citation type="submission" date="2022-08" db="EMBL/GenBank/DDBJ databases">
        <title>Reclassification of Massilia species as members of the genera Telluria, Duganella, Pseudoduganella, Mokoshia gen. nov. and Zemynaea gen. nov. using orthogonal and non-orthogonal genome-based approaches.</title>
        <authorList>
            <person name="Bowman J.P."/>
        </authorList>
    </citation>
    <scope>NUCLEOTIDE SEQUENCE [LARGE SCALE GENOMIC DNA]</scope>
    <source>
        <strain evidence="8 9">JCM 31661</strain>
    </source>
</reference>
<keyword evidence="9" id="KW-1185">Reference proteome</keyword>
<name>A0ABT2AF11_9BURK</name>
<keyword evidence="6 7" id="KW-0472">Membrane</keyword>
<dbReference type="EMBL" id="JANUHA010000001">
    <property type="protein sequence ID" value="MCS0594770.1"/>
    <property type="molecule type" value="Genomic_DNA"/>
</dbReference>
<sequence length="307" mass="33395">MSYPYLSDVVRALTGLDLPLPFATFGILVACAMFAAAACLTAELRRLYELGALLPGRRLVNGKPIVKPPHELVSNLTMLVMFTGIVGARLFHILENTHQFALDPWSMIFSRSGLSVFGGLIVGTLAGLVYVRRWQLPVRPMLDAVAPAMMLGYAIGRLGCQVSGDGDWGTMANMALKPDWLPTWFWAQTYENNIYGEVIAAPGVYPTPIYESVIALACFGLLWALRRHPFRTGWLFSLYLLLAGVERLLIEQIRVNPPYSFAGIHATQAELIAAGLIVAGLVGLALLGRRNTVAAGAQAPQTLEEGI</sequence>
<accession>A0ABT2AF11</accession>
<feature type="transmembrane region" description="Helical" evidence="7">
    <location>
        <begin position="114"/>
        <end position="132"/>
    </location>
</feature>
<comment type="caution">
    <text evidence="8">The sequence shown here is derived from an EMBL/GenBank/DDBJ whole genome shotgun (WGS) entry which is preliminary data.</text>
</comment>
<dbReference type="PANTHER" id="PTHR30589">
    <property type="entry name" value="PROLIPOPROTEIN DIACYLGLYCERYL TRANSFERASE"/>
    <property type="match status" value="1"/>
</dbReference>
<comment type="pathway">
    <text evidence="7">Protein modification; lipoprotein biosynthesis (diacylglyceryl transfer).</text>
</comment>
<keyword evidence="4 7" id="KW-0812">Transmembrane</keyword>
<feature type="binding site" evidence="7">
    <location>
        <position position="157"/>
    </location>
    <ligand>
        <name>a 1,2-diacyl-sn-glycero-3-phospho-(1'-sn-glycerol)</name>
        <dbReference type="ChEBI" id="CHEBI:64716"/>
    </ligand>
</feature>
<keyword evidence="2 7" id="KW-1003">Cell membrane</keyword>
<feature type="transmembrane region" description="Helical" evidence="7">
    <location>
        <begin position="72"/>
        <end position="94"/>
    </location>
</feature>
<dbReference type="GO" id="GO:0016757">
    <property type="term" value="F:glycosyltransferase activity"/>
    <property type="evidence" value="ECO:0007669"/>
    <property type="project" value="UniProtKB-KW"/>
</dbReference>
<evidence type="ECO:0000256" key="7">
    <source>
        <dbReference type="HAMAP-Rule" id="MF_01147"/>
    </source>
</evidence>
<gene>
    <name evidence="7" type="primary">lgt</name>
    <name evidence="8" type="ORF">NX780_00250</name>
</gene>
<keyword evidence="3 7" id="KW-0808">Transferase</keyword>
<comment type="function">
    <text evidence="7">Catalyzes the transfer of the diacylglyceryl group from phosphatidylglycerol to the sulfhydryl group of the N-terminal cysteine of a prolipoprotein, the first step in the formation of mature lipoproteins.</text>
</comment>
<protein>
    <recommendedName>
        <fullName evidence="7">Phosphatidylglycerol--prolipoprotein diacylglyceryl transferase</fullName>
        <ecNumber evidence="7">2.5.1.145</ecNumber>
    </recommendedName>
</protein>
<dbReference type="InterPro" id="IPR001640">
    <property type="entry name" value="Lgt"/>
</dbReference>
<dbReference type="Proteomes" id="UP001206572">
    <property type="component" value="Unassembled WGS sequence"/>
</dbReference>
<comment type="catalytic activity">
    <reaction evidence="7">
        <text>L-cysteinyl-[prolipoprotein] + a 1,2-diacyl-sn-glycero-3-phospho-(1'-sn-glycerol) = an S-1,2-diacyl-sn-glyceryl-L-cysteinyl-[prolipoprotein] + sn-glycerol 1-phosphate + H(+)</text>
        <dbReference type="Rhea" id="RHEA:56712"/>
        <dbReference type="Rhea" id="RHEA-COMP:14679"/>
        <dbReference type="Rhea" id="RHEA-COMP:14680"/>
        <dbReference type="ChEBI" id="CHEBI:15378"/>
        <dbReference type="ChEBI" id="CHEBI:29950"/>
        <dbReference type="ChEBI" id="CHEBI:57685"/>
        <dbReference type="ChEBI" id="CHEBI:64716"/>
        <dbReference type="ChEBI" id="CHEBI:140658"/>
        <dbReference type="EC" id="2.5.1.145"/>
    </reaction>
</comment>
<proteinExistence type="inferred from homology"/>
<evidence type="ECO:0000256" key="5">
    <source>
        <dbReference type="ARBA" id="ARBA00022989"/>
    </source>
</evidence>
<evidence type="ECO:0000313" key="9">
    <source>
        <dbReference type="Proteomes" id="UP001206572"/>
    </source>
</evidence>
<evidence type="ECO:0000256" key="4">
    <source>
        <dbReference type="ARBA" id="ARBA00022692"/>
    </source>
</evidence>
<dbReference type="PANTHER" id="PTHR30589:SF0">
    <property type="entry name" value="PHOSPHATIDYLGLYCEROL--PROLIPOPROTEIN DIACYLGLYCERYL TRANSFERASE"/>
    <property type="match status" value="1"/>
</dbReference>
<dbReference type="EC" id="2.5.1.145" evidence="7"/>
<comment type="subcellular location">
    <subcellularLocation>
        <location evidence="7">Cell membrane</location>
        <topology evidence="7">Multi-pass membrane protein</topology>
    </subcellularLocation>
</comment>
<evidence type="ECO:0000256" key="1">
    <source>
        <dbReference type="ARBA" id="ARBA00007150"/>
    </source>
</evidence>
<feature type="transmembrane region" description="Helical" evidence="7">
    <location>
        <begin position="20"/>
        <end position="40"/>
    </location>
</feature>
<dbReference type="RefSeq" id="WP_258825862.1">
    <property type="nucleotide sequence ID" value="NZ_JANUHA010000001.1"/>
</dbReference>
<evidence type="ECO:0000313" key="8">
    <source>
        <dbReference type="EMBL" id="MCS0594770.1"/>
    </source>
</evidence>
<feature type="transmembrane region" description="Helical" evidence="7">
    <location>
        <begin position="232"/>
        <end position="250"/>
    </location>
</feature>
<keyword evidence="8" id="KW-0328">Glycosyltransferase</keyword>
<feature type="transmembrane region" description="Helical" evidence="7">
    <location>
        <begin position="270"/>
        <end position="288"/>
    </location>
</feature>
<dbReference type="HAMAP" id="MF_01147">
    <property type="entry name" value="Lgt"/>
    <property type="match status" value="1"/>
</dbReference>
<keyword evidence="5 7" id="KW-1133">Transmembrane helix</keyword>
<evidence type="ECO:0000256" key="6">
    <source>
        <dbReference type="ARBA" id="ARBA00023136"/>
    </source>
</evidence>
<comment type="similarity">
    <text evidence="1 7">Belongs to the Lgt family.</text>
</comment>